<feature type="transmembrane region" description="Helical" evidence="1">
    <location>
        <begin position="59"/>
        <end position="81"/>
    </location>
</feature>
<dbReference type="SMART" id="SM00014">
    <property type="entry name" value="acidPPc"/>
    <property type="match status" value="1"/>
</dbReference>
<dbReference type="SUPFAM" id="SSF48317">
    <property type="entry name" value="Acid phosphatase/Vanadium-dependent haloperoxidase"/>
    <property type="match status" value="1"/>
</dbReference>
<dbReference type="Gene3D" id="1.20.144.10">
    <property type="entry name" value="Phosphatidic acid phosphatase type 2/haloperoxidase"/>
    <property type="match status" value="1"/>
</dbReference>
<evidence type="ECO:0000259" key="2">
    <source>
        <dbReference type="SMART" id="SM00014"/>
    </source>
</evidence>
<accession>A0A8J3J5V3</accession>
<sequence length="210" mass="22271">MVRCRWLGGGTGVVLLAAFAGLGVWGRRGPLRVDVLVAWSVTGWRSPGLTGVVRGVNLVLAPVLGWVALGVLLLVAVWWLARRAWRRAGFVALVALGFVAVWRGVTEVKVLVGRPRPVSSGFLDRVSGFSYPSGHVAAVASVCALAVLLAVRWRRWRWPVVAVGVVATAVTCVDRVYLGVHWPTDVVGAVCGVAGCALVAGALWCCRTRG</sequence>
<keyword evidence="4" id="KW-1185">Reference proteome</keyword>
<dbReference type="PANTHER" id="PTHR14969:SF13">
    <property type="entry name" value="AT30094P"/>
    <property type="match status" value="1"/>
</dbReference>
<keyword evidence="1" id="KW-0812">Transmembrane</keyword>
<feature type="transmembrane region" description="Helical" evidence="1">
    <location>
        <begin position="129"/>
        <end position="151"/>
    </location>
</feature>
<feature type="transmembrane region" description="Helical" evidence="1">
    <location>
        <begin position="88"/>
        <end position="105"/>
    </location>
</feature>
<feature type="transmembrane region" description="Helical" evidence="1">
    <location>
        <begin position="158"/>
        <end position="180"/>
    </location>
</feature>
<dbReference type="EMBL" id="BOMB01000020">
    <property type="protein sequence ID" value="GID12655.1"/>
    <property type="molecule type" value="Genomic_DNA"/>
</dbReference>
<evidence type="ECO:0000313" key="4">
    <source>
        <dbReference type="Proteomes" id="UP000612808"/>
    </source>
</evidence>
<reference evidence="3" key="1">
    <citation type="submission" date="2021-01" db="EMBL/GenBank/DDBJ databases">
        <title>Whole genome shotgun sequence of Actinocatenispora rupis NBRC 107355.</title>
        <authorList>
            <person name="Komaki H."/>
            <person name="Tamura T."/>
        </authorList>
    </citation>
    <scope>NUCLEOTIDE SEQUENCE</scope>
    <source>
        <strain evidence="3">NBRC 107355</strain>
    </source>
</reference>
<dbReference type="RefSeq" id="WP_203658817.1">
    <property type="nucleotide sequence ID" value="NZ_BAAAZM010000024.1"/>
</dbReference>
<feature type="domain" description="Phosphatidic acid phosphatase type 2/haloperoxidase" evidence="2">
    <location>
        <begin position="91"/>
        <end position="201"/>
    </location>
</feature>
<evidence type="ECO:0000256" key="1">
    <source>
        <dbReference type="SAM" id="Phobius"/>
    </source>
</evidence>
<dbReference type="PANTHER" id="PTHR14969">
    <property type="entry name" value="SPHINGOSINE-1-PHOSPHATE PHOSPHOHYDROLASE"/>
    <property type="match status" value="1"/>
</dbReference>
<proteinExistence type="predicted"/>
<name>A0A8J3J5V3_9ACTN</name>
<dbReference type="Pfam" id="PF01569">
    <property type="entry name" value="PAP2"/>
    <property type="match status" value="1"/>
</dbReference>
<feature type="transmembrane region" description="Helical" evidence="1">
    <location>
        <begin position="7"/>
        <end position="26"/>
    </location>
</feature>
<dbReference type="InterPro" id="IPR000326">
    <property type="entry name" value="PAP2/HPO"/>
</dbReference>
<dbReference type="InterPro" id="IPR036938">
    <property type="entry name" value="PAP2/HPO_sf"/>
</dbReference>
<protein>
    <recommendedName>
        <fullName evidence="2">Phosphatidic acid phosphatase type 2/haloperoxidase domain-containing protein</fullName>
    </recommendedName>
</protein>
<dbReference type="Proteomes" id="UP000612808">
    <property type="component" value="Unassembled WGS sequence"/>
</dbReference>
<dbReference type="AlphaFoldDB" id="A0A8J3J5V3"/>
<feature type="transmembrane region" description="Helical" evidence="1">
    <location>
        <begin position="186"/>
        <end position="206"/>
    </location>
</feature>
<evidence type="ECO:0000313" key="3">
    <source>
        <dbReference type="EMBL" id="GID12655.1"/>
    </source>
</evidence>
<gene>
    <name evidence="3" type="ORF">Aru02nite_35440</name>
</gene>
<keyword evidence="1" id="KW-1133">Transmembrane helix</keyword>
<organism evidence="3 4">
    <name type="scientific">Actinocatenispora rupis</name>
    <dbReference type="NCBI Taxonomy" id="519421"/>
    <lineage>
        <taxon>Bacteria</taxon>
        <taxon>Bacillati</taxon>
        <taxon>Actinomycetota</taxon>
        <taxon>Actinomycetes</taxon>
        <taxon>Micromonosporales</taxon>
        <taxon>Micromonosporaceae</taxon>
        <taxon>Actinocatenispora</taxon>
    </lineage>
</organism>
<comment type="caution">
    <text evidence="3">The sequence shown here is derived from an EMBL/GenBank/DDBJ whole genome shotgun (WGS) entry which is preliminary data.</text>
</comment>
<keyword evidence="1" id="KW-0472">Membrane</keyword>